<dbReference type="EMBL" id="SRYZ01000049">
    <property type="protein sequence ID" value="TGY01192.1"/>
    <property type="molecule type" value="Genomic_DNA"/>
</dbReference>
<proteinExistence type="inferred from homology"/>
<evidence type="ECO:0000259" key="8">
    <source>
        <dbReference type="Pfam" id="PF16352"/>
    </source>
</evidence>
<dbReference type="InterPro" id="IPR001362">
    <property type="entry name" value="Glyco_hydro_32"/>
</dbReference>
<sequence>MNVKRNLVALLFLLWMSVGLCAAQNQEGLKVHYLGANHSLIQVVSPRKYLLLPVEEAAPEATIHVLVNNKVERTLTVRLAMNRVDYRVPFDLAPYETGKVSLDVHTGNSRANVRDAMEDACWSDICLSDTFDASNSEAFRPLFHHTPRYGWMNDPNGMFYKDGVYHLCFQYNPYGSMWGNLSWGHSTSTDLVNWKAEEPVLVPDGLGMIFSGSCVVDKENTAGFGKDAVVAIYTSAGASQIQSLAYSLDNGRTFKTYENNPIITSDKECRDPNMFWHAESGRWILVLAAALEREMWIYSSPDLKNWKKESSFGRGYGCQEGVWECPDLMQLPVRGTDEKKWVLICNINPGGPFGGSAAQYFVGDFDGKTFTCDTKPEVTKWMDYGKDHYATVSWSNAPDDRHTVIAWMSNWQYANNVPTKQYRSANSLPRDLGLYKVGDGDYYLTTVPAPETLALRGKKTMDYGAFSVGKNGVAKKLPVANNGICEVNLELDARTAGKVNITLSNLKGEQTVLTYNLTDNSFGMDRTRSGLTDFSKDFPAITLAPAPQGRKQHLRLFIDRCSIEAFDGEGRFVMTNLVFPTEPYTTLSISTDKGRCRVGNLTVYPLEVENNLTIKKNIVK</sequence>
<feature type="chain" id="PRO_5020281770" evidence="5">
    <location>
        <begin position="23"/>
        <end position="620"/>
    </location>
</feature>
<dbReference type="InterPro" id="IPR023296">
    <property type="entry name" value="Glyco_hydro_beta-prop_sf"/>
</dbReference>
<comment type="caution">
    <text evidence="9">The sequence shown here is derived from an EMBL/GenBank/DDBJ whole genome shotgun (WGS) entry which is preliminary data.</text>
</comment>
<dbReference type="GO" id="GO:0005737">
    <property type="term" value="C:cytoplasm"/>
    <property type="evidence" value="ECO:0007669"/>
    <property type="project" value="TreeGrafter"/>
</dbReference>
<dbReference type="GO" id="GO:0004575">
    <property type="term" value="F:sucrose alpha-glucosidase activity"/>
    <property type="evidence" value="ECO:0007669"/>
    <property type="project" value="TreeGrafter"/>
</dbReference>
<dbReference type="Pfam" id="PF00251">
    <property type="entry name" value="Glyco_hydro_32N"/>
    <property type="match status" value="1"/>
</dbReference>
<gene>
    <name evidence="9" type="ORF">E5355_15785</name>
</gene>
<dbReference type="InterPro" id="IPR018053">
    <property type="entry name" value="Glyco_hydro_32_AS"/>
</dbReference>
<evidence type="ECO:0000256" key="5">
    <source>
        <dbReference type="SAM" id="SignalP"/>
    </source>
</evidence>
<dbReference type="GO" id="GO:0005987">
    <property type="term" value="P:sucrose catabolic process"/>
    <property type="evidence" value="ECO:0007669"/>
    <property type="project" value="TreeGrafter"/>
</dbReference>
<feature type="domain" description="Glycosyl hydrolase family 32 C-terminal" evidence="7">
    <location>
        <begin position="474"/>
        <end position="604"/>
    </location>
</feature>
<feature type="signal peptide" evidence="5">
    <location>
        <begin position="1"/>
        <end position="22"/>
    </location>
</feature>
<evidence type="ECO:0000256" key="4">
    <source>
        <dbReference type="RuleBase" id="RU362110"/>
    </source>
</evidence>
<dbReference type="PANTHER" id="PTHR42800:SF1">
    <property type="entry name" value="EXOINULINASE INUD (AFU_ORTHOLOGUE AFUA_5G00480)"/>
    <property type="match status" value="1"/>
</dbReference>
<dbReference type="SUPFAM" id="SSF75005">
    <property type="entry name" value="Arabinanase/levansucrase/invertase"/>
    <property type="match status" value="1"/>
</dbReference>
<comment type="similarity">
    <text evidence="1 4">Belongs to the glycosyl hydrolase 32 family.</text>
</comment>
<dbReference type="CDD" id="cd18622">
    <property type="entry name" value="GH32_Inu-like"/>
    <property type="match status" value="1"/>
</dbReference>
<keyword evidence="10" id="KW-1185">Reference proteome</keyword>
<dbReference type="Gene3D" id="2.115.10.20">
    <property type="entry name" value="Glycosyl hydrolase domain, family 43"/>
    <property type="match status" value="1"/>
</dbReference>
<feature type="domain" description="DUF4980" evidence="8">
    <location>
        <begin position="35"/>
        <end position="143"/>
    </location>
</feature>
<dbReference type="PANTHER" id="PTHR42800">
    <property type="entry name" value="EXOINULINASE INUD (AFU_ORTHOLOGUE AFUA_5G00480)"/>
    <property type="match status" value="1"/>
</dbReference>
<evidence type="ECO:0000313" key="9">
    <source>
        <dbReference type="EMBL" id="TGY01192.1"/>
    </source>
</evidence>
<feature type="domain" description="Glycosyl hydrolase family 32 N-terminal" evidence="6">
    <location>
        <begin position="144"/>
        <end position="436"/>
    </location>
</feature>
<dbReference type="InterPro" id="IPR013189">
    <property type="entry name" value="Glyco_hydro_32_C"/>
</dbReference>
<accession>A0A4S2AKI3</accession>
<dbReference type="SUPFAM" id="SSF49899">
    <property type="entry name" value="Concanavalin A-like lectins/glucanases"/>
    <property type="match status" value="1"/>
</dbReference>
<dbReference type="Proteomes" id="UP000310532">
    <property type="component" value="Unassembled WGS sequence"/>
</dbReference>
<keyword evidence="3 4" id="KW-0326">Glycosidase</keyword>
<organism evidence="9 10">
    <name type="scientific">Bacteroides muris</name>
    <name type="common">ex Afrizal et al. 2022</name>
    <dbReference type="NCBI Taxonomy" id="2516960"/>
    <lineage>
        <taxon>Bacteria</taxon>
        <taxon>Pseudomonadati</taxon>
        <taxon>Bacteroidota</taxon>
        <taxon>Bacteroidia</taxon>
        <taxon>Bacteroidales</taxon>
        <taxon>Bacteroidaceae</taxon>
        <taxon>Bacteroides</taxon>
    </lineage>
</organism>
<evidence type="ECO:0000313" key="10">
    <source>
        <dbReference type="Proteomes" id="UP000310532"/>
    </source>
</evidence>
<dbReference type="Pfam" id="PF08244">
    <property type="entry name" value="Glyco_hydro_32C"/>
    <property type="match status" value="1"/>
</dbReference>
<dbReference type="Pfam" id="PF16352">
    <property type="entry name" value="DUF4980"/>
    <property type="match status" value="1"/>
</dbReference>
<dbReference type="InterPro" id="IPR013148">
    <property type="entry name" value="Glyco_hydro_32_N"/>
</dbReference>
<evidence type="ECO:0000259" key="6">
    <source>
        <dbReference type="Pfam" id="PF00251"/>
    </source>
</evidence>
<dbReference type="PROSITE" id="PS00609">
    <property type="entry name" value="GLYCOSYL_HYDROL_F32"/>
    <property type="match status" value="1"/>
</dbReference>
<dbReference type="RefSeq" id="WP_136011097.1">
    <property type="nucleotide sequence ID" value="NZ_SRYZ01000049.1"/>
</dbReference>
<evidence type="ECO:0000256" key="3">
    <source>
        <dbReference type="ARBA" id="ARBA00023295"/>
    </source>
</evidence>
<evidence type="ECO:0000259" key="7">
    <source>
        <dbReference type="Pfam" id="PF08244"/>
    </source>
</evidence>
<dbReference type="AlphaFoldDB" id="A0A4S2AKI3"/>
<name>A0A4S2AKI3_9BACE</name>
<dbReference type="Gene3D" id="2.60.120.560">
    <property type="entry name" value="Exo-inulinase, domain 1"/>
    <property type="match status" value="1"/>
</dbReference>
<keyword evidence="5" id="KW-0732">Signal</keyword>
<evidence type="ECO:0000256" key="2">
    <source>
        <dbReference type="ARBA" id="ARBA00022801"/>
    </source>
</evidence>
<dbReference type="SMART" id="SM00640">
    <property type="entry name" value="Glyco_32"/>
    <property type="match status" value="1"/>
</dbReference>
<keyword evidence="2 4" id="KW-0378">Hydrolase</keyword>
<dbReference type="InterPro" id="IPR032313">
    <property type="entry name" value="DUF4980"/>
</dbReference>
<reference evidence="9 10" key="1">
    <citation type="submission" date="2019-04" db="EMBL/GenBank/DDBJ databases">
        <title>Microbes associate with the intestines of laboratory mice.</title>
        <authorList>
            <person name="Navarre W."/>
            <person name="Wong E."/>
            <person name="Huang K."/>
            <person name="Tropini C."/>
            <person name="Ng K."/>
            <person name="Yu B."/>
        </authorList>
    </citation>
    <scope>NUCLEOTIDE SEQUENCE [LARGE SCALE GENOMIC DNA]</scope>
    <source>
        <strain evidence="9 10">NM69_E16B</strain>
    </source>
</reference>
<dbReference type="InterPro" id="IPR013320">
    <property type="entry name" value="ConA-like_dom_sf"/>
</dbReference>
<evidence type="ECO:0000256" key="1">
    <source>
        <dbReference type="ARBA" id="ARBA00009902"/>
    </source>
</evidence>
<protein>
    <submittedName>
        <fullName evidence="9">DUF4980 domain-containing protein</fullName>
    </submittedName>
</protein>